<accession>A0A1F6V926</accession>
<feature type="domain" description="Polymerase beta nucleotidyltransferase" evidence="1">
    <location>
        <begin position="97"/>
        <end position="184"/>
    </location>
</feature>
<evidence type="ECO:0000313" key="3">
    <source>
        <dbReference type="Proteomes" id="UP000177370"/>
    </source>
</evidence>
<evidence type="ECO:0000259" key="1">
    <source>
        <dbReference type="Pfam" id="PF18765"/>
    </source>
</evidence>
<dbReference type="InterPro" id="IPR036390">
    <property type="entry name" value="WH_DNA-bd_sf"/>
</dbReference>
<sequence length="196" mass="22545">MTTLPQKEREMVLLLLKDYTAFYNANSISKVLNISHAGAQKIFKRLLQEDLVTSKTIGKSITYKLNFGNDYVAHLASFLLADEANKFKRWKEEFKELSKKNRIVLLFGSAVKDYAHARDIDLMIAIENKEAKEVNAVLKKKEEILPKKIHAIILTHQDLLRNLKKRDKAFVDIIKNAIVLSGQDKYVEMLKDVTIL</sequence>
<dbReference type="AlphaFoldDB" id="A0A1F6V926"/>
<comment type="caution">
    <text evidence="2">The sequence shown here is derived from an EMBL/GenBank/DDBJ whole genome shotgun (WGS) entry which is preliminary data.</text>
</comment>
<dbReference type="SUPFAM" id="SSF46785">
    <property type="entry name" value="Winged helix' DNA-binding domain"/>
    <property type="match status" value="1"/>
</dbReference>
<dbReference type="InterPro" id="IPR041633">
    <property type="entry name" value="Polbeta"/>
</dbReference>
<reference evidence="2 3" key="1">
    <citation type="journal article" date="2016" name="Nat. Commun.">
        <title>Thousands of microbial genomes shed light on interconnected biogeochemical processes in an aquifer system.</title>
        <authorList>
            <person name="Anantharaman K."/>
            <person name="Brown C.T."/>
            <person name="Hug L.A."/>
            <person name="Sharon I."/>
            <person name="Castelle C.J."/>
            <person name="Probst A.J."/>
            <person name="Thomas B.C."/>
            <person name="Singh A."/>
            <person name="Wilkins M.J."/>
            <person name="Karaoz U."/>
            <person name="Brodie E.L."/>
            <person name="Williams K.H."/>
            <person name="Hubbard S.S."/>
            <person name="Banfield J.F."/>
        </authorList>
    </citation>
    <scope>NUCLEOTIDE SEQUENCE [LARGE SCALE GENOMIC DNA]</scope>
</reference>
<organism evidence="2 3">
    <name type="scientific">Candidatus Nomurabacteria bacterium RIFCSPHIGHO2_01_FULL_40_24b</name>
    <dbReference type="NCBI Taxonomy" id="1801739"/>
    <lineage>
        <taxon>Bacteria</taxon>
        <taxon>Candidatus Nomuraibacteriota</taxon>
    </lineage>
</organism>
<dbReference type="SUPFAM" id="SSF81301">
    <property type="entry name" value="Nucleotidyltransferase"/>
    <property type="match status" value="1"/>
</dbReference>
<dbReference type="Gene3D" id="3.30.460.10">
    <property type="entry name" value="Beta Polymerase, domain 2"/>
    <property type="match status" value="1"/>
</dbReference>
<evidence type="ECO:0000313" key="2">
    <source>
        <dbReference type="EMBL" id="OGI66039.1"/>
    </source>
</evidence>
<gene>
    <name evidence="2" type="ORF">A2647_01420</name>
</gene>
<proteinExistence type="predicted"/>
<name>A0A1F6V926_9BACT</name>
<dbReference type="Proteomes" id="UP000177370">
    <property type="component" value="Unassembled WGS sequence"/>
</dbReference>
<dbReference type="EMBL" id="MFTP01000007">
    <property type="protein sequence ID" value="OGI66039.1"/>
    <property type="molecule type" value="Genomic_DNA"/>
</dbReference>
<dbReference type="InterPro" id="IPR043519">
    <property type="entry name" value="NT_sf"/>
</dbReference>
<protein>
    <recommendedName>
        <fullName evidence="1">Polymerase beta nucleotidyltransferase domain-containing protein</fullName>
    </recommendedName>
</protein>
<dbReference type="Pfam" id="PF18765">
    <property type="entry name" value="Polbeta"/>
    <property type="match status" value="1"/>
</dbReference>